<protein>
    <recommendedName>
        <fullName evidence="2">Transposase (Putative), gypsy type</fullName>
    </recommendedName>
</protein>
<reference evidence="1" key="1">
    <citation type="journal article" date="2019" name="Sci. Rep.">
        <title>Draft genome of Tanacetum cinerariifolium, the natural source of mosquito coil.</title>
        <authorList>
            <person name="Yamashiro T."/>
            <person name="Shiraishi A."/>
            <person name="Satake H."/>
            <person name="Nakayama K."/>
        </authorList>
    </citation>
    <scope>NUCLEOTIDE SEQUENCE</scope>
</reference>
<evidence type="ECO:0000313" key="1">
    <source>
        <dbReference type="EMBL" id="GEU66895.1"/>
    </source>
</evidence>
<proteinExistence type="predicted"/>
<sequence length="490" mass="53695">MDLFAFIRHCDPTRVRVGERETANREVKLLTLTEGRTISLDPPASAASGGSGDSIDKLKVVGDASGSTFSPKKRMEDYHAATSNIRGTSLATIRGLVPDGSSVSSGVTKPHAVVFVTPMPDDGPTNSVYRLNLLTCPPSLRSPAADVPITTVAFTATVIADASAVPPPKDLDSKTLHRIYVPKWNVTNDSVLDDPYVCRDLTDRLALPVLYLQLRAIDSDQLYNKFNVRAARQVKAKEATRLHGQLSAIEAVDAAKSNELRDLKERKCMLEGEKDVLFEKVKTLKSAAALKETELAPLTSKVASLKSERDSLVDHRSSLGSAFDLFMEHMKAMQDKQAKVLGSRVAELDAQLLEMDVHLEEEFCPCFLTTISGRRWILTHGLKLVLLKCLQSPEYLQALGQANGWTINKGIQGGLKAGIDYEKAGRDLSVIEAYDPFMEAKYVDVVSALRTMDFSLLSVLKSKKDSSIVDLMDSLRLEGPLAEIHRDEGQ</sequence>
<gene>
    <name evidence="1" type="ORF">Tci_038873</name>
</gene>
<evidence type="ECO:0008006" key="2">
    <source>
        <dbReference type="Google" id="ProtNLM"/>
    </source>
</evidence>
<comment type="caution">
    <text evidence="1">The sequence shown here is derived from an EMBL/GenBank/DDBJ whole genome shotgun (WGS) entry which is preliminary data.</text>
</comment>
<name>A0A6L2M3D8_TANCI</name>
<accession>A0A6L2M3D8</accession>
<dbReference type="EMBL" id="BKCJ010005463">
    <property type="protein sequence ID" value="GEU66895.1"/>
    <property type="molecule type" value="Genomic_DNA"/>
</dbReference>
<organism evidence="1">
    <name type="scientific">Tanacetum cinerariifolium</name>
    <name type="common">Dalmatian daisy</name>
    <name type="synonym">Chrysanthemum cinerariifolium</name>
    <dbReference type="NCBI Taxonomy" id="118510"/>
    <lineage>
        <taxon>Eukaryota</taxon>
        <taxon>Viridiplantae</taxon>
        <taxon>Streptophyta</taxon>
        <taxon>Embryophyta</taxon>
        <taxon>Tracheophyta</taxon>
        <taxon>Spermatophyta</taxon>
        <taxon>Magnoliopsida</taxon>
        <taxon>eudicotyledons</taxon>
        <taxon>Gunneridae</taxon>
        <taxon>Pentapetalae</taxon>
        <taxon>asterids</taxon>
        <taxon>campanulids</taxon>
        <taxon>Asterales</taxon>
        <taxon>Asteraceae</taxon>
        <taxon>Asteroideae</taxon>
        <taxon>Anthemideae</taxon>
        <taxon>Anthemidinae</taxon>
        <taxon>Tanacetum</taxon>
    </lineage>
</organism>
<dbReference type="AlphaFoldDB" id="A0A6L2M3D8"/>